<name>A0A9Q1FKM9_SYNKA</name>
<dbReference type="InterPro" id="IPR051163">
    <property type="entry name" value="Sodium:Solute_Symporter_SSF"/>
</dbReference>
<keyword evidence="3" id="KW-1003">Cell membrane</keyword>
<dbReference type="InterPro" id="IPR038377">
    <property type="entry name" value="Na/Glc_symporter_sf"/>
</dbReference>
<evidence type="ECO:0000313" key="9">
    <source>
        <dbReference type="Proteomes" id="UP001152622"/>
    </source>
</evidence>
<reference evidence="8" key="1">
    <citation type="journal article" date="2023" name="Science">
        <title>Genome structures resolve the early diversification of teleost fishes.</title>
        <authorList>
            <person name="Parey E."/>
            <person name="Louis A."/>
            <person name="Montfort J."/>
            <person name="Bouchez O."/>
            <person name="Roques C."/>
            <person name="Iampietro C."/>
            <person name="Lluch J."/>
            <person name="Castinel A."/>
            <person name="Donnadieu C."/>
            <person name="Desvignes T."/>
            <person name="Floi Bucao C."/>
            <person name="Jouanno E."/>
            <person name="Wen M."/>
            <person name="Mejri S."/>
            <person name="Dirks R."/>
            <person name="Jansen H."/>
            <person name="Henkel C."/>
            <person name="Chen W.J."/>
            <person name="Zahm M."/>
            <person name="Cabau C."/>
            <person name="Klopp C."/>
            <person name="Thompson A.W."/>
            <person name="Robinson-Rechavi M."/>
            <person name="Braasch I."/>
            <person name="Lecointre G."/>
            <person name="Bobe J."/>
            <person name="Postlethwait J.H."/>
            <person name="Berthelot C."/>
            <person name="Roest Crollius H."/>
            <person name="Guiguen Y."/>
        </authorList>
    </citation>
    <scope>NUCLEOTIDE SEQUENCE</scope>
    <source>
        <strain evidence="8">WJC10195</strain>
    </source>
</reference>
<dbReference type="Proteomes" id="UP001152622">
    <property type="component" value="Chromosome 5"/>
</dbReference>
<dbReference type="GO" id="GO:0015730">
    <property type="term" value="P:propanoate transmembrane transport"/>
    <property type="evidence" value="ECO:0007669"/>
    <property type="project" value="TreeGrafter"/>
</dbReference>
<accession>A0A9Q1FKM9</accession>
<dbReference type="GO" id="GO:0005886">
    <property type="term" value="C:plasma membrane"/>
    <property type="evidence" value="ECO:0007669"/>
    <property type="project" value="UniProtKB-SubCell"/>
</dbReference>
<dbReference type="PANTHER" id="PTHR42985:SF25">
    <property type="entry name" value="SODIUM-COUPLED MONOCARBOXYLATE TRANSPORTER 1"/>
    <property type="match status" value="1"/>
</dbReference>
<evidence type="ECO:0000256" key="7">
    <source>
        <dbReference type="SAM" id="Phobius"/>
    </source>
</evidence>
<keyword evidence="2" id="KW-0813">Transport</keyword>
<keyword evidence="7" id="KW-1133">Transmembrane helix</keyword>
<protein>
    <submittedName>
        <fullName evidence="8">Uncharacterized protein</fullName>
    </submittedName>
</protein>
<dbReference type="GO" id="GO:0070062">
    <property type="term" value="C:extracellular exosome"/>
    <property type="evidence" value="ECO:0007669"/>
    <property type="project" value="TreeGrafter"/>
</dbReference>
<dbReference type="AlphaFoldDB" id="A0A9Q1FKM9"/>
<keyword evidence="6" id="KW-0739">Sodium transport</keyword>
<gene>
    <name evidence="8" type="ORF">SKAU_G00169870</name>
</gene>
<keyword evidence="5" id="KW-0406">Ion transport</keyword>
<keyword evidence="7" id="KW-0812">Transmembrane</keyword>
<sequence length="109" mass="11747">MEDDANFTEALYTGLVIYAPALALNQITGLDLWGVLVGTGAVCILHCTLVWVCSVLQGGLRAVIWTNVLQMVIMLSRFVAVVAVGQCSRGGLTKIWDDAYQGGRLNAFE</sequence>
<keyword evidence="4" id="KW-0915">Sodium</keyword>
<dbReference type="Gene3D" id="1.20.1730.10">
    <property type="entry name" value="Sodium/glucose cotransporter"/>
    <property type="match status" value="1"/>
</dbReference>
<evidence type="ECO:0000256" key="2">
    <source>
        <dbReference type="ARBA" id="ARBA00022448"/>
    </source>
</evidence>
<dbReference type="GO" id="GO:0005343">
    <property type="term" value="F:organic acid:sodium symporter activity"/>
    <property type="evidence" value="ECO:0007669"/>
    <property type="project" value="TreeGrafter"/>
</dbReference>
<feature type="transmembrane region" description="Helical" evidence="7">
    <location>
        <begin position="64"/>
        <end position="85"/>
    </location>
</feature>
<dbReference type="OrthoDB" id="6132759at2759"/>
<evidence type="ECO:0000256" key="4">
    <source>
        <dbReference type="ARBA" id="ARBA00023053"/>
    </source>
</evidence>
<evidence type="ECO:0000256" key="6">
    <source>
        <dbReference type="ARBA" id="ARBA00023201"/>
    </source>
</evidence>
<comment type="caution">
    <text evidence="8">The sequence shown here is derived from an EMBL/GenBank/DDBJ whole genome shotgun (WGS) entry which is preliminary data.</text>
</comment>
<proteinExistence type="predicted"/>
<feature type="transmembrane region" description="Helical" evidence="7">
    <location>
        <begin position="32"/>
        <end position="52"/>
    </location>
</feature>
<dbReference type="PANTHER" id="PTHR42985">
    <property type="entry name" value="SODIUM-COUPLED MONOCARBOXYLATE TRANSPORTER"/>
    <property type="match status" value="1"/>
</dbReference>
<dbReference type="EMBL" id="JAINUF010000005">
    <property type="protein sequence ID" value="KAJ8360462.1"/>
    <property type="molecule type" value="Genomic_DNA"/>
</dbReference>
<comment type="subcellular location">
    <subcellularLocation>
        <location evidence="1">Cell membrane</location>
        <topology evidence="1">Multi-pass membrane protein</topology>
    </subcellularLocation>
</comment>
<evidence type="ECO:0000313" key="8">
    <source>
        <dbReference type="EMBL" id="KAJ8360462.1"/>
    </source>
</evidence>
<keyword evidence="7" id="KW-0472">Membrane</keyword>
<evidence type="ECO:0000256" key="1">
    <source>
        <dbReference type="ARBA" id="ARBA00004651"/>
    </source>
</evidence>
<organism evidence="8 9">
    <name type="scientific">Synaphobranchus kaupii</name>
    <name type="common">Kaup's arrowtooth eel</name>
    <dbReference type="NCBI Taxonomy" id="118154"/>
    <lineage>
        <taxon>Eukaryota</taxon>
        <taxon>Metazoa</taxon>
        <taxon>Chordata</taxon>
        <taxon>Craniata</taxon>
        <taxon>Vertebrata</taxon>
        <taxon>Euteleostomi</taxon>
        <taxon>Actinopterygii</taxon>
        <taxon>Neopterygii</taxon>
        <taxon>Teleostei</taxon>
        <taxon>Anguilliformes</taxon>
        <taxon>Synaphobranchidae</taxon>
        <taxon>Synaphobranchus</taxon>
    </lineage>
</organism>
<evidence type="ECO:0000256" key="5">
    <source>
        <dbReference type="ARBA" id="ARBA00023065"/>
    </source>
</evidence>
<evidence type="ECO:0000256" key="3">
    <source>
        <dbReference type="ARBA" id="ARBA00022475"/>
    </source>
</evidence>
<keyword evidence="9" id="KW-1185">Reference proteome</keyword>